<accession>A0AAN9JZR9</accession>
<gene>
    <name evidence="1" type="ORF">VNO77_40238</name>
</gene>
<comment type="caution">
    <text evidence="1">The sequence shown here is derived from an EMBL/GenBank/DDBJ whole genome shotgun (WGS) entry which is preliminary data.</text>
</comment>
<evidence type="ECO:0000313" key="2">
    <source>
        <dbReference type="Proteomes" id="UP001367508"/>
    </source>
</evidence>
<protein>
    <submittedName>
        <fullName evidence="1">Uncharacterized protein</fullName>
    </submittedName>
</protein>
<sequence length="100" mass="11513">MIPRTDSYGELFTEKDFREVCKEVDRSWSKNVSSPSPSLPSLHHELPKAGPVTRIKADHRRVQSTGNVPSEPKLVRSCGMRRNWSFEDLSENQEKRVSCR</sequence>
<organism evidence="1 2">
    <name type="scientific">Canavalia gladiata</name>
    <name type="common">Sword bean</name>
    <name type="synonym">Dolichos gladiatus</name>
    <dbReference type="NCBI Taxonomy" id="3824"/>
    <lineage>
        <taxon>Eukaryota</taxon>
        <taxon>Viridiplantae</taxon>
        <taxon>Streptophyta</taxon>
        <taxon>Embryophyta</taxon>
        <taxon>Tracheophyta</taxon>
        <taxon>Spermatophyta</taxon>
        <taxon>Magnoliopsida</taxon>
        <taxon>eudicotyledons</taxon>
        <taxon>Gunneridae</taxon>
        <taxon>Pentapetalae</taxon>
        <taxon>rosids</taxon>
        <taxon>fabids</taxon>
        <taxon>Fabales</taxon>
        <taxon>Fabaceae</taxon>
        <taxon>Papilionoideae</taxon>
        <taxon>50 kb inversion clade</taxon>
        <taxon>NPAAA clade</taxon>
        <taxon>indigoferoid/millettioid clade</taxon>
        <taxon>Phaseoleae</taxon>
        <taxon>Canavalia</taxon>
    </lineage>
</organism>
<dbReference type="PANTHER" id="PTHR36019">
    <property type="entry name" value="PLANT/PROTEIN"/>
    <property type="match status" value="1"/>
</dbReference>
<dbReference type="Proteomes" id="UP001367508">
    <property type="component" value="Unassembled WGS sequence"/>
</dbReference>
<proteinExistence type="predicted"/>
<reference evidence="1 2" key="1">
    <citation type="submission" date="2024-01" db="EMBL/GenBank/DDBJ databases">
        <title>The genomes of 5 underutilized Papilionoideae crops provide insights into root nodulation and disease resistanc.</title>
        <authorList>
            <person name="Jiang F."/>
        </authorList>
    </citation>
    <scope>NUCLEOTIDE SEQUENCE [LARGE SCALE GENOMIC DNA]</scope>
    <source>
        <strain evidence="1">LVBAO_FW01</strain>
        <tissue evidence="1">Leaves</tissue>
    </source>
</reference>
<name>A0AAN9JZR9_CANGL</name>
<dbReference type="EMBL" id="JAYMYQ010000010">
    <property type="protein sequence ID" value="KAK7307303.1"/>
    <property type="molecule type" value="Genomic_DNA"/>
</dbReference>
<keyword evidence="2" id="KW-1185">Reference proteome</keyword>
<evidence type="ECO:0000313" key="1">
    <source>
        <dbReference type="EMBL" id="KAK7307303.1"/>
    </source>
</evidence>
<dbReference type="PANTHER" id="PTHR36019:SF3">
    <property type="entry name" value="PLANT_PROTEIN"/>
    <property type="match status" value="1"/>
</dbReference>
<dbReference type="AlphaFoldDB" id="A0AAN9JZR9"/>